<dbReference type="SUPFAM" id="SSF51735">
    <property type="entry name" value="NAD(P)-binding Rossmann-fold domains"/>
    <property type="match status" value="1"/>
</dbReference>
<dbReference type="EMBL" id="JARJLG010000075">
    <property type="protein sequence ID" value="KAJ7752186.1"/>
    <property type="molecule type" value="Genomic_DNA"/>
</dbReference>
<keyword evidence="1" id="KW-0560">Oxidoreductase</keyword>
<sequence length="326" mass="36084">MPLFQPILSPLPNSLSFAGKSAIVTGANRGLGRAAALHLSQRHISTLILAVRTIRNGDTTKAALLADPVVQTRPVQPIILVYELDLERPSSVASFASKIRTEVAALDILLLNAGGGSLRWETTPETHTERMFQVNFLSNAILCVRLLPLLRATAERTGSPSHLSFVGSRTLIDNTFTKYPVPEGTSIFAFLNDPAKFRMMRYPDSKLLVFLWSHSLAMRTDAARVIVNSVCPGMVEADMSHQSWWVRNIFYILFWIRGRSQEVGSRALVGALAAGLETHGKMLWDYTVWPNEARLGKEMEERLWDETLAAAESVTPGSVEEAQLKD</sequence>
<evidence type="ECO:0000256" key="1">
    <source>
        <dbReference type="ARBA" id="ARBA00023002"/>
    </source>
</evidence>
<evidence type="ECO:0000313" key="2">
    <source>
        <dbReference type="EMBL" id="KAJ7752186.1"/>
    </source>
</evidence>
<protein>
    <recommendedName>
        <fullName evidence="4">NAD(P)-binding protein</fullName>
    </recommendedName>
</protein>
<name>A0AAD7N9A1_9AGAR</name>
<reference evidence="2" key="1">
    <citation type="submission" date="2023-03" db="EMBL/GenBank/DDBJ databases">
        <title>Massive genome expansion in bonnet fungi (Mycena s.s.) driven by repeated elements and novel gene families across ecological guilds.</title>
        <authorList>
            <consortium name="Lawrence Berkeley National Laboratory"/>
            <person name="Harder C.B."/>
            <person name="Miyauchi S."/>
            <person name="Viragh M."/>
            <person name="Kuo A."/>
            <person name="Thoen E."/>
            <person name="Andreopoulos B."/>
            <person name="Lu D."/>
            <person name="Skrede I."/>
            <person name="Drula E."/>
            <person name="Henrissat B."/>
            <person name="Morin E."/>
            <person name="Kohler A."/>
            <person name="Barry K."/>
            <person name="LaButti K."/>
            <person name="Morin E."/>
            <person name="Salamov A."/>
            <person name="Lipzen A."/>
            <person name="Mereny Z."/>
            <person name="Hegedus B."/>
            <person name="Baldrian P."/>
            <person name="Stursova M."/>
            <person name="Weitz H."/>
            <person name="Taylor A."/>
            <person name="Grigoriev I.V."/>
            <person name="Nagy L.G."/>
            <person name="Martin F."/>
            <person name="Kauserud H."/>
        </authorList>
    </citation>
    <scope>NUCLEOTIDE SEQUENCE</scope>
    <source>
        <strain evidence="2">CBHHK188m</strain>
    </source>
</reference>
<comment type="caution">
    <text evidence="2">The sequence shown here is derived from an EMBL/GenBank/DDBJ whole genome shotgun (WGS) entry which is preliminary data.</text>
</comment>
<evidence type="ECO:0000313" key="3">
    <source>
        <dbReference type="Proteomes" id="UP001215280"/>
    </source>
</evidence>
<dbReference type="InterPro" id="IPR002347">
    <property type="entry name" value="SDR_fam"/>
</dbReference>
<dbReference type="InterPro" id="IPR036291">
    <property type="entry name" value="NAD(P)-bd_dom_sf"/>
</dbReference>
<proteinExistence type="predicted"/>
<dbReference type="PRINTS" id="PR00081">
    <property type="entry name" value="GDHRDH"/>
</dbReference>
<dbReference type="PANTHER" id="PTHR43157">
    <property type="entry name" value="PHOSPHATIDYLINOSITOL-GLYCAN BIOSYNTHESIS CLASS F PROTEIN-RELATED"/>
    <property type="match status" value="1"/>
</dbReference>
<dbReference type="Gene3D" id="3.40.50.720">
    <property type="entry name" value="NAD(P)-binding Rossmann-like Domain"/>
    <property type="match status" value="1"/>
</dbReference>
<accession>A0AAD7N9A1</accession>
<dbReference type="PANTHER" id="PTHR43157:SF35">
    <property type="entry name" value="DEHYDROGENASE_REDUCTASE FAMILY PROTEIN, PUTATIVE-RELATED"/>
    <property type="match status" value="1"/>
</dbReference>
<dbReference type="GO" id="GO:0016491">
    <property type="term" value="F:oxidoreductase activity"/>
    <property type="evidence" value="ECO:0007669"/>
    <property type="project" value="UniProtKB-KW"/>
</dbReference>
<dbReference type="AlphaFoldDB" id="A0AAD7N9A1"/>
<evidence type="ECO:0008006" key="4">
    <source>
        <dbReference type="Google" id="ProtNLM"/>
    </source>
</evidence>
<organism evidence="2 3">
    <name type="scientific">Mycena maculata</name>
    <dbReference type="NCBI Taxonomy" id="230809"/>
    <lineage>
        <taxon>Eukaryota</taxon>
        <taxon>Fungi</taxon>
        <taxon>Dikarya</taxon>
        <taxon>Basidiomycota</taxon>
        <taxon>Agaricomycotina</taxon>
        <taxon>Agaricomycetes</taxon>
        <taxon>Agaricomycetidae</taxon>
        <taxon>Agaricales</taxon>
        <taxon>Marasmiineae</taxon>
        <taxon>Mycenaceae</taxon>
        <taxon>Mycena</taxon>
    </lineage>
</organism>
<dbReference type="Proteomes" id="UP001215280">
    <property type="component" value="Unassembled WGS sequence"/>
</dbReference>
<dbReference type="Pfam" id="PF00106">
    <property type="entry name" value="adh_short"/>
    <property type="match status" value="1"/>
</dbReference>
<keyword evidence="3" id="KW-1185">Reference proteome</keyword>
<gene>
    <name evidence="2" type="ORF">DFH07DRAFT_904248</name>
</gene>